<feature type="region of interest" description="Disordered" evidence="2">
    <location>
        <begin position="3070"/>
        <end position="3468"/>
    </location>
</feature>
<feature type="compositionally biased region" description="Polar residues" evidence="2">
    <location>
        <begin position="2857"/>
        <end position="2868"/>
    </location>
</feature>
<feature type="compositionally biased region" description="Polar residues" evidence="2">
    <location>
        <begin position="3266"/>
        <end position="3275"/>
    </location>
</feature>
<feature type="repeat" description="TPR" evidence="1">
    <location>
        <begin position="1097"/>
        <end position="1130"/>
    </location>
</feature>
<comment type="caution">
    <text evidence="6">The sequence shown here is derived from an EMBL/GenBank/DDBJ whole genome shotgun (WGS) entry which is preliminary data.</text>
</comment>
<feature type="region of interest" description="Disordered" evidence="2">
    <location>
        <begin position="2828"/>
        <end position="2950"/>
    </location>
</feature>
<feature type="compositionally biased region" description="Basic and acidic residues" evidence="2">
    <location>
        <begin position="3183"/>
        <end position="3193"/>
    </location>
</feature>
<organism evidence="6 7">
    <name type="scientific">Elysia crispata</name>
    <name type="common">lettuce slug</name>
    <dbReference type="NCBI Taxonomy" id="231223"/>
    <lineage>
        <taxon>Eukaryota</taxon>
        <taxon>Metazoa</taxon>
        <taxon>Spiralia</taxon>
        <taxon>Lophotrochozoa</taxon>
        <taxon>Mollusca</taxon>
        <taxon>Gastropoda</taxon>
        <taxon>Heterobranchia</taxon>
        <taxon>Euthyneura</taxon>
        <taxon>Panpulmonata</taxon>
        <taxon>Sacoglossa</taxon>
        <taxon>Placobranchoidea</taxon>
        <taxon>Plakobranchidae</taxon>
        <taxon>Elysia</taxon>
    </lineage>
</organism>
<dbReference type="Pfam" id="PF03448">
    <property type="entry name" value="MgtE_N"/>
    <property type="match status" value="1"/>
</dbReference>
<dbReference type="Pfam" id="PF12770">
    <property type="entry name" value="CHAT"/>
    <property type="match status" value="1"/>
</dbReference>
<dbReference type="PANTHER" id="PTHR10098">
    <property type="entry name" value="RAPSYN-RELATED"/>
    <property type="match status" value="1"/>
</dbReference>
<feature type="compositionally biased region" description="Polar residues" evidence="2">
    <location>
        <begin position="3231"/>
        <end position="3243"/>
    </location>
</feature>
<feature type="region of interest" description="Disordered" evidence="2">
    <location>
        <begin position="2089"/>
        <end position="2224"/>
    </location>
</feature>
<feature type="compositionally biased region" description="Low complexity" evidence="2">
    <location>
        <begin position="2917"/>
        <end position="2931"/>
    </location>
</feature>
<accession>A0AAE0Z836</accession>
<feature type="compositionally biased region" description="Polar residues" evidence="2">
    <location>
        <begin position="2290"/>
        <end position="2299"/>
    </location>
</feature>
<feature type="domain" description="TTC28 C-terminal" evidence="5">
    <location>
        <begin position="1982"/>
        <end position="2083"/>
    </location>
</feature>
<protein>
    <recommendedName>
        <fullName evidence="8">CHAT domain-containing protein</fullName>
    </recommendedName>
</protein>
<feature type="compositionally biased region" description="Polar residues" evidence="2">
    <location>
        <begin position="3404"/>
        <end position="3422"/>
    </location>
</feature>
<feature type="region of interest" description="Disordered" evidence="2">
    <location>
        <begin position="2623"/>
        <end position="2715"/>
    </location>
</feature>
<feature type="compositionally biased region" description="Gly residues" evidence="2">
    <location>
        <begin position="2126"/>
        <end position="2141"/>
    </location>
</feature>
<dbReference type="FunFam" id="1.25.40.10:FF:000040">
    <property type="entry name" value="Tetratricopeptide repeat domain 28"/>
    <property type="match status" value="1"/>
</dbReference>
<feature type="compositionally biased region" description="Low complexity" evidence="2">
    <location>
        <begin position="2092"/>
        <end position="2117"/>
    </location>
</feature>
<name>A0AAE0Z836_9GAST</name>
<feature type="compositionally biased region" description="Low complexity" evidence="2">
    <location>
        <begin position="1732"/>
        <end position="1741"/>
    </location>
</feature>
<keyword evidence="1" id="KW-0802">TPR repeat</keyword>
<feature type="region of interest" description="Disordered" evidence="2">
    <location>
        <begin position="2244"/>
        <end position="2397"/>
    </location>
</feature>
<dbReference type="Pfam" id="PF13181">
    <property type="entry name" value="TPR_8"/>
    <property type="match status" value="1"/>
</dbReference>
<feature type="compositionally biased region" description="Low complexity" evidence="2">
    <location>
        <begin position="2654"/>
        <end position="2683"/>
    </location>
</feature>
<evidence type="ECO:0000256" key="2">
    <source>
        <dbReference type="SAM" id="MobiDB-lite"/>
    </source>
</evidence>
<dbReference type="SMART" id="SM00028">
    <property type="entry name" value="TPR"/>
    <property type="match status" value="22"/>
</dbReference>
<feature type="domain" description="Magnesium transporter MgtE intracellular" evidence="3">
    <location>
        <begin position="55"/>
        <end position="135"/>
    </location>
</feature>
<dbReference type="FunFam" id="1.25.40.10:FF:001590">
    <property type="entry name" value="Rapsynoid, putative"/>
    <property type="match status" value="1"/>
</dbReference>
<feature type="compositionally biased region" description="Polar residues" evidence="2">
    <location>
        <begin position="2309"/>
        <end position="2327"/>
    </location>
</feature>
<dbReference type="InterPro" id="IPR058900">
    <property type="entry name" value="TTC28_C"/>
</dbReference>
<feature type="region of interest" description="Disordered" evidence="2">
    <location>
        <begin position="2471"/>
        <end position="2492"/>
    </location>
</feature>
<feature type="compositionally biased region" description="Low complexity" evidence="2">
    <location>
        <begin position="2180"/>
        <end position="2215"/>
    </location>
</feature>
<feature type="domain" description="CHAT" evidence="4">
    <location>
        <begin position="1492"/>
        <end position="1867"/>
    </location>
</feature>
<feature type="compositionally biased region" description="Low complexity" evidence="2">
    <location>
        <begin position="3171"/>
        <end position="3180"/>
    </location>
</feature>
<feature type="compositionally biased region" description="Polar residues" evidence="2">
    <location>
        <begin position="3335"/>
        <end position="3363"/>
    </location>
</feature>
<feature type="region of interest" description="Disordered" evidence="2">
    <location>
        <begin position="2967"/>
        <end position="3000"/>
    </location>
</feature>
<evidence type="ECO:0000256" key="1">
    <source>
        <dbReference type="PROSITE-ProRule" id="PRU00339"/>
    </source>
</evidence>
<feature type="compositionally biased region" description="Polar residues" evidence="2">
    <location>
        <begin position="1331"/>
        <end position="1345"/>
    </location>
</feature>
<dbReference type="PROSITE" id="PS50005">
    <property type="entry name" value="TPR"/>
    <property type="match status" value="5"/>
</dbReference>
<evidence type="ECO:0000259" key="3">
    <source>
        <dbReference type="Pfam" id="PF03448"/>
    </source>
</evidence>
<evidence type="ECO:0008006" key="8">
    <source>
        <dbReference type="Google" id="ProtNLM"/>
    </source>
</evidence>
<feature type="compositionally biased region" description="Basic and acidic residues" evidence="2">
    <location>
        <begin position="3365"/>
        <end position="3377"/>
    </location>
</feature>
<feature type="repeat" description="TPR" evidence="1">
    <location>
        <begin position="897"/>
        <end position="930"/>
    </location>
</feature>
<feature type="compositionally biased region" description="Polar residues" evidence="2">
    <location>
        <begin position="3203"/>
        <end position="3223"/>
    </location>
</feature>
<sequence>MGKQINVFKKKGEENYVNIFKNMGEENYINVFKNMDEKNYINVFKNMGEKNYINVFKNMGEKNYINIFKNMGEENYDNVFKNMGEENYDNVFKNMGEENYDNVFKNMDEENYINVFKNMGEENYDNVFKNMGEENYDNVFKNMGEENYDNVFKNMGEENYDNVFKNMGEENYDNVFKNMGEENYDNVFKNMGEENYDNVFKNMGEENYDNVFKNMGQDNYDNVFKNMGEENYDNVFKNMGEENYDNVFKNMGEENYDNVFKNMGEENYDNVFKNMGEENYRNAFKNMGDQEGECRAYGNLGSAYFTQGRYKESLANHRFQLVLAMKLKSRAVASSALSSLGHVYTAIGDYPNALAAHKQCVLLLKQARQTLAEAREIGNVGAVYLAMGNFEDAVECHQEHLKIAREEKSNVEEARAYSNLGSAYHYRRDYSKATLFHKEVLKIAEHNKDKTLEARAYAGLGHAARCSGDTMSAKAYHEKQLDNALQTKDKVAEGRACSNLGIIFHQLGEFEAALKLHKVHMKIAQTLQDRASQGRAHGNIGNAYSALGKHELAVKHHKQELAISSEVNDRHSEGSTHGNLAVAYQALGMTDNALHHYQSHLRISQELKDLPSEARALCNLGNFHCARGNHSSAVSFYEQFLALSKTLNDSEAESKACFNLGYVHFNLSNFNEAIKYYEQDLTFARDRKDRLALARAYCNLGLAQKALQRFEEALDCQKKCLKLMDALENTPGKLRALGNIGDLMLKVGDVTEAIKIYQQQLGLAKQCSSPDLLATAYGALGSAHRLLGQYDKSLAYHTQELTIRQEIEDVRGECRAHGNVGNVHMSLGNFLTAFKCYQEMLERSRQLGDHRLEGQACGNLGITRMNMGQYEEAIGLLEEQLAMLEQHYGPTTLHDKGKAFGNLGDCYEALGDYEDAVKWHEQSLIIAQQTGSLPDQDRAYRGLGNAHKAIQNLQQALVCFEKRLYVAHQTDSAASQASAYGELGCLHSLLGNLEQAIACLEHQLSLSQEMGDATCQGDAACGLGGVYQQIGEYATALKYHQMDLSIAEETGNTACQCRAYGNIGLSHESLGNLEEAIRHQEQHLSIAAQLNDGVAKTLAYSSLGRVHHALGHYTQAVQYLQQGLVIAEQLRRREDEAKIRHRLGLALWAAGDLDPCQQQLHRAADLFETIRRESQCSSEYRLSLFDLQTACYQTLQRVLVSLSRHDEALVVAERACTRAFIDLLLERQAGSAGLFNGTSMDLTPASSEQITAAVASQSSIVLCFSIAAGHLYSWLLAPSQGIVKFHSTKLSDLDADSETVDTHSVISASGVSLLDQCVGQVRESMGIESHITTTASGHRSSTLLSASGHGPKRRGYGSGEDTDSDGAEQDDDVFQLQLEEMDRLTAGSDRSGFLAMLNRSHQLNASSYSLGSLLSAGAGSLGSGLLDRLGGSMRSLGLGSLGGSRMGGGGSVRSLGVGSGVGSAGSVRSLVSRRLGSRSSKNGGIAGAKSPLAILYQLLIGPMESAIREAREVEAGISGGSVAQEGEEDPVDLVLVLQGDLYLIPFLMLRREQADRFLFEKYTTIIVPSISALSNAGSSNNNSGGNSAAGSQASIASAGLASGAGDSSGAGGRTLAARRQRPVVQSSGALVIGNPRLTPLICQHWRLQEIPGAEFEARILGELLTCRALIGAEATKGAVLHQIEQVEVVHFATHISWKLSSIVLSPGEMFLSSPPASQHHHNHFSMLDSDGDSSSSDIAGPINGGGPGGGGPALSEYLLTAADILNLKLRAKLVVLNSGYTDDRAGRVNTDGVVGLTRALLSAGAQCVLFSLWPVPDPASKLLMKTLYTALLDGVKVTRALSQAVRTVQTTAQFSHPSNWGGWVLVGADVALSSKSALMGHALGLILEAQGTCRQTLKVLLHLVEKSLQRIHQGCKNSMFTTQASIENKVGQVAGWKELLHAVGFRFEPSTGGLPPAVFFPQADPSDRLTQASASLQALLGLPTNSVTAMSKFVSNFDVGESLIQVLREILSKLSAKELGIDVMVDVRMWDVPGCHEFLASLGLDLVAVGSDNVTLRLSKQAMRRYLQFALQALVSVFDTQEAPRTLHLDTSSSMESLSSTQSGPSSSTFSKSSATPPTSPLARGLIGGGAFLGGGSGGSVTGAHNQKRSLFNPAEMEKVRESQRKSLMAQGSLSGRQVSLEPGSSSKSSRSRSSASEQSTPSASPRSPSSPISPQVAAQSPTLDPAVQLSHQARIRHMYGGQNAKSEVSAAGEGDHQDQSGDTDGEMKGEETLSQEGLDDAQESEDDTVSLTNESVSFTRRAGGSFGRGSNFSMVSNNVEQDNNSKGNDERTVMSPKEANNNAANKHSDDIVVGGSRGLVVDTKRAQSRRSRGSSSSSNATNKTAVDQDEQEEPVTPKSVTFAEQLITEEISFDPSSPHLDDWNGEINIGEAMGSTKSQDTVGVESNNFDSWRQHDDVLEVCKKTVNSLGLDRRDGPPAVQSADNDESYGSGLTASQLRERFEKMNTDGQAKRPIPLPASRRSLIGWQQQGMKNTVSPLTSSSYSWNNANGTNNNFAVNNYGLSSTKPQKPGNGVVNTTAALSPTDVSGSQPAENLALRVLADVATQRAAVERMQMHSIIQSQDAGRKLREEQQQQQQQKHPVPVPTQRQRRLSTSSQNSSLALSRDSPSSLSISSDINDSLVGPVGTVLPRAEKNDGSEGNMPNRGSQPHCVDKSFSFETSNISNAQNVTLSGGMAQAPRQNTQTAANISHMSFPDNNGSNPLVISQSSPSVASTKTPTMNITPSSGMKGNFHSSHNNQQNTKVANRFGPPVSSRVSVQSAQSVLFPQGGRPIPPVSRPTSVSSSGFSIHSSTSPRTHISQTTIGASNVGDVQHLGVGGSGENSISSDNSEGAESNLQSSASSGYHSEHSGLLRGIGMSSTISGSSGVSGRAGRGIGSNPLTHTQLPNEDRDLYTQEFVNRAPSFTFSSGSSSPYSRASNDEMAYPNGPDVGNISNNKHSGFGITPTFQKYSLDNKNSALTDVTFPNQTSPQLNHLSLNPGVSKYPVFHNTNDLHNILSNEKQIAMYQEKSSSLRQPPKIPGENTSVAKSSFPFKKGDVDGGSNSSLSSSSSSQPRNSSSAPLLLPPTPLVRTNALGPSPHSRPESSNSLSSQYSTSSSTLSAIYRPFQQQQPQQQHQQKLKGEPRVDEKGVNASGVTPLRGQSQSGKVAPKSTTSHSGQLDYQGISAKPNSQSKSFQPTGQKEEAWADNLRQMQSIRPYRPISMNSNIGGHTNNRRSGDFVGSRQPSRGFAGPDSYSGQSYNRVMPTPAEDFKQSSSGNFGGARETSKENRNSYPQPMQHYTNNKGAQPTSSYQDSTSDSFTEDHEDYRAKLADTQRNMFSKMQHPKLTHLGNAEGRQDLQRNSNYSYNATPRGNNSRSIPEKEPRVTTPSAQQPANQAPPVSLNQQTFQDPRGSVPLVLRSSKC</sequence>
<evidence type="ECO:0000313" key="7">
    <source>
        <dbReference type="Proteomes" id="UP001283361"/>
    </source>
</evidence>
<feature type="region of interest" description="Disordered" evidence="2">
    <location>
        <begin position="1721"/>
        <end position="1745"/>
    </location>
</feature>
<dbReference type="Pfam" id="PF13176">
    <property type="entry name" value="TPR_7"/>
    <property type="match status" value="2"/>
</dbReference>
<evidence type="ECO:0000259" key="5">
    <source>
        <dbReference type="Pfam" id="PF26117"/>
    </source>
</evidence>
<evidence type="ECO:0000259" key="4">
    <source>
        <dbReference type="Pfam" id="PF12770"/>
    </source>
</evidence>
<feature type="compositionally biased region" description="Low complexity" evidence="2">
    <location>
        <begin position="2967"/>
        <end position="2980"/>
    </location>
</feature>
<feature type="compositionally biased region" description="Low complexity" evidence="2">
    <location>
        <begin position="3435"/>
        <end position="3444"/>
    </location>
</feature>
<proteinExistence type="predicted"/>
<feature type="compositionally biased region" description="Polar residues" evidence="2">
    <location>
        <begin position="2884"/>
        <end position="2900"/>
    </location>
</feature>
<feature type="repeat" description="TPR" evidence="1">
    <location>
        <begin position="654"/>
        <end position="687"/>
    </location>
</feature>
<dbReference type="InterPro" id="IPR019734">
    <property type="entry name" value="TPR_rpt"/>
</dbReference>
<dbReference type="Proteomes" id="UP001283361">
    <property type="component" value="Unassembled WGS sequence"/>
</dbReference>
<dbReference type="InterPro" id="IPR006668">
    <property type="entry name" value="Mg_transptr_MgtE_intracell_dom"/>
</dbReference>
<dbReference type="EMBL" id="JAWDGP010004525">
    <property type="protein sequence ID" value="KAK3763662.1"/>
    <property type="molecule type" value="Genomic_DNA"/>
</dbReference>
<feature type="compositionally biased region" description="Low complexity" evidence="2">
    <location>
        <begin position="2840"/>
        <end position="2856"/>
    </location>
</feature>
<feature type="region of interest" description="Disordered" evidence="2">
    <location>
        <begin position="2562"/>
        <end position="2592"/>
    </location>
</feature>
<reference evidence="6" key="1">
    <citation type="journal article" date="2023" name="G3 (Bethesda)">
        <title>A reference genome for the long-term kleptoplast-retaining sea slug Elysia crispata morphotype clarki.</title>
        <authorList>
            <person name="Eastman K.E."/>
            <person name="Pendleton A.L."/>
            <person name="Shaikh M.A."/>
            <person name="Suttiyut T."/>
            <person name="Ogas R."/>
            <person name="Tomko P."/>
            <person name="Gavelis G."/>
            <person name="Widhalm J.R."/>
            <person name="Wisecaver J.H."/>
        </authorList>
    </citation>
    <scope>NUCLEOTIDE SEQUENCE</scope>
    <source>
        <strain evidence="6">ECLA1</strain>
    </source>
</reference>
<dbReference type="SUPFAM" id="SSF48452">
    <property type="entry name" value="TPR-like"/>
    <property type="match status" value="5"/>
</dbReference>
<keyword evidence="7" id="KW-1185">Reference proteome</keyword>
<feature type="compositionally biased region" description="Low complexity" evidence="2">
    <location>
        <begin position="3148"/>
        <end position="3164"/>
    </location>
</feature>
<dbReference type="Pfam" id="PF26117">
    <property type="entry name" value="TTC28_C"/>
    <property type="match status" value="1"/>
</dbReference>
<evidence type="ECO:0000313" key="6">
    <source>
        <dbReference type="EMBL" id="KAK3763662.1"/>
    </source>
</evidence>
<dbReference type="PANTHER" id="PTHR10098:SF108">
    <property type="entry name" value="TETRATRICOPEPTIDE REPEAT PROTEIN 28"/>
    <property type="match status" value="1"/>
</dbReference>
<dbReference type="Pfam" id="PF13424">
    <property type="entry name" value="TPR_12"/>
    <property type="match status" value="8"/>
</dbReference>
<feature type="compositionally biased region" description="Acidic residues" evidence="2">
    <location>
        <begin position="2278"/>
        <end position="2289"/>
    </location>
</feature>
<feature type="repeat" description="TPR" evidence="1">
    <location>
        <begin position="414"/>
        <end position="447"/>
    </location>
</feature>
<dbReference type="SUPFAM" id="SSF158791">
    <property type="entry name" value="MgtE N-terminal domain-like"/>
    <property type="match status" value="3"/>
</dbReference>
<dbReference type="Gene3D" id="1.25.40.10">
    <property type="entry name" value="Tetratricopeptide repeat domain"/>
    <property type="match status" value="6"/>
</dbReference>
<feature type="repeat" description="TPR" evidence="1">
    <location>
        <begin position="374"/>
        <end position="407"/>
    </location>
</feature>
<feature type="compositionally biased region" description="Basic and acidic residues" evidence="2">
    <location>
        <begin position="2156"/>
        <end position="2165"/>
    </location>
</feature>
<gene>
    <name evidence="6" type="ORF">RRG08_051184</name>
</gene>
<dbReference type="FunFam" id="1.25.40.10:FF:001539">
    <property type="entry name" value="AGAP002648-PA"/>
    <property type="match status" value="1"/>
</dbReference>
<feature type="compositionally biased region" description="Basic and acidic residues" evidence="2">
    <location>
        <begin position="2254"/>
        <end position="2272"/>
    </location>
</feature>
<feature type="region of interest" description="Disordered" evidence="2">
    <location>
        <begin position="1331"/>
        <end position="1368"/>
    </location>
</feature>
<dbReference type="InterPro" id="IPR024983">
    <property type="entry name" value="CHAT_dom"/>
</dbReference>
<feature type="compositionally biased region" description="Low complexity" evidence="2">
    <location>
        <begin position="3105"/>
        <end position="3125"/>
    </location>
</feature>
<dbReference type="InterPro" id="IPR011990">
    <property type="entry name" value="TPR-like_helical_dom_sf"/>
</dbReference>
<feature type="compositionally biased region" description="Polar residues" evidence="2">
    <location>
        <begin position="2576"/>
        <end position="2592"/>
    </location>
</feature>